<dbReference type="AlphaFoldDB" id="A0A9Q3PVP6"/>
<sequence>MNPLPDPLDPANQIDMPAIFKGKPELTQQGNSKRELLHLVLQKGRNLENQTNQTAPQLMKLVTRLFNQLDTMNQRQQAMEEAMQKLNKQLDNLENSRRSIPLEVSTPAKNPAPSKIPPHPSFAAIAAKNQIPRPSFLPNELPPALQMSQSQEMQYCHSTTFWVA</sequence>
<keyword evidence="3" id="KW-1185">Reference proteome</keyword>
<name>A0A9Q3PVP6_9BASI</name>
<organism evidence="2 3">
    <name type="scientific">Austropuccinia psidii MF-1</name>
    <dbReference type="NCBI Taxonomy" id="1389203"/>
    <lineage>
        <taxon>Eukaryota</taxon>
        <taxon>Fungi</taxon>
        <taxon>Dikarya</taxon>
        <taxon>Basidiomycota</taxon>
        <taxon>Pucciniomycotina</taxon>
        <taxon>Pucciniomycetes</taxon>
        <taxon>Pucciniales</taxon>
        <taxon>Sphaerophragmiaceae</taxon>
        <taxon>Austropuccinia</taxon>
    </lineage>
</organism>
<dbReference type="Proteomes" id="UP000765509">
    <property type="component" value="Unassembled WGS sequence"/>
</dbReference>
<evidence type="ECO:0000313" key="2">
    <source>
        <dbReference type="EMBL" id="MBW0575883.1"/>
    </source>
</evidence>
<evidence type="ECO:0000256" key="1">
    <source>
        <dbReference type="SAM" id="Coils"/>
    </source>
</evidence>
<accession>A0A9Q3PVP6</accession>
<evidence type="ECO:0000313" key="3">
    <source>
        <dbReference type="Proteomes" id="UP000765509"/>
    </source>
</evidence>
<proteinExistence type="predicted"/>
<comment type="caution">
    <text evidence="2">The sequence shown here is derived from an EMBL/GenBank/DDBJ whole genome shotgun (WGS) entry which is preliminary data.</text>
</comment>
<reference evidence="2" key="1">
    <citation type="submission" date="2021-03" db="EMBL/GenBank/DDBJ databases">
        <title>Draft genome sequence of rust myrtle Austropuccinia psidii MF-1, a brazilian biotype.</title>
        <authorList>
            <person name="Quecine M.C."/>
            <person name="Pachon D.M.R."/>
            <person name="Bonatelli M.L."/>
            <person name="Correr F.H."/>
            <person name="Franceschini L.M."/>
            <person name="Leite T.F."/>
            <person name="Margarido G.R.A."/>
            <person name="Almeida C.A."/>
            <person name="Ferrarezi J.A."/>
            <person name="Labate C.A."/>
        </authorList>
    </citation>
    <scope>NUCLEOTIDE SEQUENCE</scope>
    <source>
        <strain evidence="2">MF-1</strain>
    </source>
</reference>
<protein>
    <submittedName>
        <fullName evidence="2">Uncharacterized protein</fullName>
    </submittedName>
</protein>
<dbReference type="EMBL" id="AVOT02097185">
    <property type="protein sequence ID" value="MBW0575883.1"/>
    <property type="molecule type" value="Genomic_DNA"/>
</dbReference>
<gene>
    <name evidence="2" type="ORF">O181_115598</name>
</gene>
<feature type="coiled-coil region" evidence="1">
    <location>
        <begin position="69"/>
        <end position="99"/>
    </location>
</feature>
<keyword evidence="1" id="KW-0175">Coiled coil</keyword>